<dbReference type="EMBL" id="CAJNRF010015846">
    <property type="protein sequence ID" value="CAF2181697.1"/>
    <property type="molecule type" value="Genomic_DNA"/>
</dbReference>
<evidence type="ECO:0000256" key="1">
    <source>
        <dbReference type="SAM" id="MobiDB-lite"/>
    </source>
</evidence>
<proteinExistence type="predicted"/>
<protein>
    <submittedName>
        <fullName evidence="3">Uncharacterized protein</fullName>
    </submittedName>
</protein>
<evidence type="ECO:0000256" key="2">
    <source>
        <dbReference type="SAM" id="Phobius"/>
    </source>
</evidence>
<feature type="transmembrane region" description="Helical" evidence="2">
    <location>
        <begin position="165"/>
        <end position="194"/>
    </location>
</feature>
<organism evidence="3 4">
    <name type="scientific">Rotaria magnacalcarata</name>
    <dbReference type="NCBI Taxonomy" id="392030"/>
    <lineage>
        <taxon>Eukaryota</taxon>
        <taxon>Metazoa</taxon>
        <taxon>Spiralia</taxon>
        <taxon>Gnathifera</taxon>
        <taxon>Rotifera</taxon>
        <taxon>Eurotatoria</taxon>
        <taxon>Bdelloidea</taxon>
        <taxon>Philodinida</taxon>
        <taxon>Philodinidae</taxon>
        <taxon>Rotaria</taxon>
    </lineage>
</organism>
<dbReference type="AlphaFoldDB" id="A0A816Z342"/>
<reference evidence="3" key="1">
    <citation type="submission" date="2021-02" db="EMBL/GenBank/DDBJ databases">
        <authorList>
            <person name="Nowell W R."/>
        </authorList>
    </citation>
    <scope>NUCLEOTIDE SEQUENCE</scope>
</reference>
<keyword evidence="2" id="KW-0812">Transmembrane</keyword>
<sequence>MFQYPAASVGNSNFACDVTLRNALFDTSLKSLAIPPSSEEQDMFDLLNNQQWTLNVNLINTAINCSSISPYEIIGTSSIALSLATCKNAINETEPLSGSETQYSGIWYPVYTVDKSTILVTRDEYAILSNLTQTTITITLTDSSYYINHVQSPLAKQPEVIFKTFLVTLIILEMSGLCFLISKLIIFPLIKFLFCRHKKLRTKIFGENEKRGVEKDEEYEMEEEKGHATNLEGQHHKSSG</sequence>
<gene>
    <name evidence="3" type="ORF">WKI299_LOCUS33490</name>
</gene>
<feature type="region of interest" description="Disordered" evidence="1">
    <location>
        <begin position="213"/>
        <end position="240"/>
    </location>
</feature>
<evidence type="ECO:0000313" key="4">
    <source>
        <dbReference type="Proteomes" id="UP000663856"/>
    </source>
</evidence>
<dbReference type="Proteomes" id="UP000663856">
    <property type="component" value="Unassembled WGS sequence"/>
</dbReference>
<keyword evidence="2" id="KW-0472">Membrane</keyword>
<accession>A0A816Z342</accession>
<keyword evidence="2" id="KW-1133">Transmembrane helix</keyword>
<name>A0A816Z342_9BILA</name>
<comment type="caution">
    <text evidence="3">The sequence shown here is derived from an EMBL/GenBank/DDBJ whole genome shotgun (WGS) entry which is preliminary data.</text>
</comment>
<evidence type="ECO:0000313" key="3">
    <source>
        <dbReference type="EMBL" id="CAF2181697.1"/>
    </source>
</evidence>